<evidence type="ECO:0000313" key="2">
    <source>
        <dbReference type="EMBL" id="MBI1682556.1"/>
    </source>
</evidence>
<name>A0ABS0SSQ3_9CAUL</name>
<comment type="caution">
    <text evidence="2">The sequence shown here is derived from an EMBL/GenBank/DDBJ whole genome shotgun (WGS) entry which is preliminary data.</text>
</comment>
<proteinExistence type="predicted"/>
<keyword evidence="3" id="KW-1185">Reference proteome</keyword>
<dbReference type="SUPFAM" id="SSF54593">
    <property type="entry name" value="Glyoxalase/Bleomycin resistance protein/Dihydroxybiphenyl dioxygenase"/>
    <property type="match status" value="1"/>
</dbReference>
<dbReference type="Pfam" id="PF00903">
    <property type="entry name" value="Glyoxalase"/>
    <property type="match status" value="1"/>
</dbReference>
<organism evidence="2 3">
    <name type="scientific">Caulobacter hibisci</name>
    <dbReference type="NCBI Taxonomy" id="2035993"/>
    <lineage>
        <taxon>Bacteria</taxon>
        <taxon>Pseudomonadati</taxon>
        <taxon>Pseudomonadota</taxon>
        <taxon>Alphaproteobacteria</taxon>
        <taxon>Caulobacterales</taxon>
        <taxon>Caulobacteraceae</taxon>
        <taxon>Caulobacter</taxon>
    </lineage>
</organism>
<protein>
    <submittedName>
        <fullName evidence="2">VOC family protein</fullName>
    </submittedName>
</protein>
<evidence type="ECO:0000259" key="1">
    <source>
        <dbReference type="PROSITE" id="PS51819"/>
    </source>
</evidence>
<feature type="domain" description="VOC" evidence="1">
    <location>
        <begin position="18"/>
        <end position="138"/>
    </location>
</feature>
<gene>
    <name evidence="2" type="ORF">I4Q42_02620</name>
</gene>
<accession>A0ABS0SSQ3</accession>
<sequence>MPSSGQDSSGAQTVPAISGTPVAFIHVGDRQRALAFYGETLGLTLHSSDGFGDFLAAEGALIRLTALPDFKAGAHPVFGWHVPDIAAAVRTLRERGVVFTIYEGFGQDELGIWTAPDGVAKVAWFADPDGNVLSLSQA</sequence>
<dbReference type="InterPro" id="IPR029068">
    <property type="entry name" value="Glyas_Bleomycin-R_OHBP_Dase"/>
</dbReference>
<dbReference type="Proteomes" id="UP000639859">
    <property type="component" value="Unassembled WGS sequence"/>
</dbReference>
<evidence type="ECO:0000313" key="3">
    <source>
        <dbReference type="Proteomes" id="UP000639859"/>
    </source>
</evidence>
<dbReference type="PROSITE" id="PS51819">
    <property type="entry name" value="VOC"/>
    <property type="match status" value="1"/>
</dbReference>
<dbReference type="EMBL" id="JADWOX010000001">
    <property type="protein sequence ID" value="MBI1682556.1"/>
    <property type="molecule type" value="Genomic_DNA"/>
</dbReference>
<dbReference type="InterPro" id="IPR004360">
    <property type="entry name" value="Glyas_Fos-R_dOase_dom"/>
</dbReference>
<reference evidence="2 3" key="1">
    <citation type="submission" date="2020-11" db="EMBL/GenBank/DDBJ databases">
        <title>genome sequence of strain KACC 18849.</title>
        <authorList>
            <person name="Gao J."/>
            <person name="Zhang X."/>
        </authorList>
    </citation>
    <scope>NUCLEOTIDE SEQUENCE [LARGE SCALE GENOMIC DNA]</scope>
    <source>
        <strain evidence="2 3">KACC 18849</strain>
    </source>
</reference>
<dbReference type="CDD" id="cd06587">
    <property type="entry name" value="VOC"/>
    <property type="match status" value="1"/>
</dbReference>
<dbReference type="InterPro" id="IPR037523">
    <property type="entry name" value="VOC_core"/>
</dbReference>
<dbReference type="Gene3D" id="3.10.180.10">
    <property type="entry name" value="2,3-Dihydroxybiphenyl 1,2-Dioxygenase, domain 1"/>
    <property type="match status" value="1"/>
</dbReference>